<sequence length="104" mass="10936">MQGTAADALLSGSGGGRPACSHKSDGTETELGREGTQYGRSLSMTCPDLHTSKAKQAMGQVKESTEVEAVPGSQSNRENRPYVRSIPMNGYPLTGSNGRGCDHH</sequence>
<keyword evidence="3" id="KW-1185">Reference proteome</keyword>
<evidence type="ECO:0000313" key="2">
    <source>
        <dbReference type="EMBL" id="GAA1767377.1"/>
    </source>
</evidence>
<organism evidence="2 3">
    <name type="scientific">Kocuria aegyptia</name>
    <dbReference type="NCBI Taxonomy" id="330943"/>
    <lineage>
        <taxon>Bacteria</taxon>
        <taxon>Bacillati</taxon>
        <taxon>Actinomycetota</taxon>
        <taxon>Actinomycetes</taxon>
        <taxon>Micrococcales</taxon>
        <taxon>Micrococcaceae</taxon>
        <taxon>Kocuria</taxon>
    </lineage>
</organism>
<comment type="caution">
    <text evidence="2">The sequence shown here is derived from an EMBL/GenBank/DDBJ whole genome shotgun (WGS) entry which is preliminary data.</text>
</comment>
<proteinExistence type="predicted"/>
<feature type="region of interest" description="Disordered" evidence="1">
    <location>
        <begin position="1"/>
        <end position="104"/>
    </location>
</feature>
<feature type="compositionally biased region" description="Basic and acidic residues" evidence="1">
    <location>
        <begin position="22"/>
        <end position="33"/>
    </location>
</feature>
<evidence type="ECO:0000313" key="3">
    <source>
        <dbReference type="Proteomes" id="UP001501204"/>
    </source>
</evidence>
<evidence type="ECO:0000256" key="1">
    <source>
        <dbReference type="SAM" id="MobiDB-lite"/>
    </source>
</evidence>
<dbReference type="Proteomes" id="UP001501204">
    <property type="component" value="Unassembled WGS sequence"/>
</dbReference>
<gene>
    <name evidence="2" type="ORF">GCM10009767_27250</name>
</gene>
<dbReference type="EMBL" id="BAAAOA010000033">
    <property type="protein sequence ID" value="GAA1767377.1"/>
    <property type="molecule type" value="Genomic_DNA"/>
</dbReference>
<name>A0ABN2KYN2_9MICC</name>
<reference evidence="2 3" key="1">
    <citation type="journal article" date="2019" name="Int. J. Syst. Evol. Microbiol.">
        <title>The Global Catalogue of Microorganisms (GCM) 10K type strain sequencing project: providing services to taxonomists for standard genome sequencing and annotation.</title>
        <authorList>
            <consortium name="The Broad Institute Genomics Platform"/>
            <consortium name="The Broad Institute Genome Sequencing Center for Infectious Disease"/>
            <person name="Wu L."/>
            <person name="Ma J."/>
        </authorList>
    </citation>
    <scope>NUCLEOTIDE SEQUENCE [LARGE SCALE GENOMIC DNA]</scope>
    <source>
        <strain evidence="2 3">JCM 14735</strain>
    </source>
</reference>
<protein>
    <submittedName>
        <fullName evidence="2">Uncharacterized protein</fullName>
    </submittedName>
</protein>
<accession>A0ABN2KYN2</accession>